<accession>A0A5K1I642</accession>
<proteinExistence type="predicted"/>
<dbReference type="Proteomes" id="UP000326725">
    <property type="component" value="Unassembled WGS sequence"/>
</dbReference>
<dbReference type="SUPFAM" id="SSF53474">
    <property type="entry name" value="alpha/beta-Hydrolases"/>
    <property type="match status" value="1"/>
</dbReference>
<evidence type="ECO:0000313" key="1">
    <source>
        <dbReference type="EMBL" id="VVZ96835.1"/>
    </source>
</evidence>
<dbReference type="PANTHER" id="PTHR37946">
    <property type="entry name" value="SLL1969 PROTEIN"/>
    <property type="match status" value="1"/>
</dbReference>
<name>A0A5K1I642_9GAMM</name>
<dbReference type="InterPro" id="IPR029058">
    <property type="entry name" value="AB_hydrolase_fold"/>
</dbReference>
<gene>
    <name evidence="1" type="ORF">HALO32_02942</name>
</gene>
<sequence>MSERPLILLHGWNDEGSSFERLAGHLHRRLGAERIQRIAIGDYLSKDDALRFDDLVAALDRAWTEHGLPRDAASVDVIVHSTGGLVIRDWLARHFSPDAAPVKHLVMLAPANFGSPLAHLGRSMLGRVANGFFSRQAGQAALETGAGILRGLELASPYSWELAMRDRFGEDDGMYAPGRVLCTVLCGNTGYGGIRAVANEEGGDGTVRLSTANLNCARVRIAFREALRQEGHEEIRVTVPEVVEYRPSIGRTAFRILDGLHHSAIKLDDAFSQLSQARRGALDLIERALGIQDADFDAFCDECEQANRQLTRQPGERRGKPGFQNTVVRVHDQFDVPVEDYLIEFYDPRANRSDGGGLARTIHEEAIRKVHAYQADPSLRSLYIDTARLYDAVARAGTQLGMSITAEPMLEEDEQAARHTPVGFRTLADEDIDDLQLDDTQLTEFFQPHRTLLVDICLHRSQAANVFRLNERRAGA</sequence>
<dbReference type="EMBL" id="CABVOU010000042">
    <property type="protein sequence ID" value="VVZ96835.1"/>
    <property type="molecule type" value="Genomic_DNA"/>
</dbReference>
<dbReference type="Gene3D" id="3.40.50.1820">
    <property type="entry name" value="alpha/beta hydrolase"/>
    <property type="match status" value="1"/>
</dbReference>
<keyword evidence="2" id="KW-1185">Reference proteome</keyword>
<dbReference type="RefSeq" id="WP_151444652.1">
    <property type="nucleotide sequence ID" value="NZ_CABVOU010000042.1"/>
</dbReference>
<reference evidence="1 2" key="1">
    <citation type="submission" date="2019-09" db="EMBL/GenBank/DDBJ databases">
        <authorList>
            <person name="Criscuolo A."/>
        </authorList>
    </citation>
    <scope>NUCLEOTIDE SEQUENCE [LARGE SCALE GENOMIC DNA]</scope>
    <source>
        <strain evidence="2">3(2)</strain>
    </source>
</reference>
<protein>
    <submittedName>
        <fullName evidence="1">Alpha/beta hydrolase family protein</fullName>
    </submittedName>
</protein>
<keyword evidence="1" id="KW-0378">Hydrolase</keyword>
<dbReference type="PANTHER" id="PTHR37946:SF1">
    <property type="entry name" value="SLL1969 PROTEIN"/>
    <property type="match status" value="1"/>
</dbReference>
<organism evidence="1 2">
    <name type="scientific">Halomonas lysinitropha</name>
    <dbReference type="NCBI Taxonomy" id="2607506"/>
    <lineage>
        <taxon>Bacteria</taxon>
        <taxon>Pseudomonadati</taxon>
        <taxon>Pseudomonadota</taxon>
        <taxon>Gammaproteobacteria</taxon>
        <taxon>Oceanospirillales</taxon>
        <taxon>Halomonadaceae</taxon>
        <taxon>Halomonas</taxon>
    </lineage>
</organism>
<dbReference type="AlphaFoldDB" id="A0A5K1I642"/>
<evidence type="ECO:0000313" key="2">
    <source>
        <dbReference type="Proteomes" id="UP000326725"/>
    </source>
</evidence>
<dbReference type="GO" id="GO:0016787">
    <property type="term" value="F:hydrolase activity"/>
    <property type="evidence" value="ECO:0007669"/>
    <property type="project" value="UniProtKB-KW"/>
</dbReference>